<protein>
    <submittedName>
        <fullName evidence="1">Uncharacterized protein</fullName>
    </submittedName>
</protein>
<dbReference type="Proteomes" id="UP000464480">
    <property type="component" value="Chromosome"/>
</dbReference>
<accession>A0A6I6XYT6</accession>
<reference evidence="1 2" key="1">
    <citation type="submission" date="2020-02" db="EMBL/GenBank/DDBJ databases">
        <title>Pseudomonas Putida W5 Complete Genome Assembly.</title>
        <authorList>
            <person name="Yuan Z.-C."/>
            <person name="Shaw G.A."/>
            <person name="Cusano A.D."/>
            <person name="Caddey B.J."/>
            <person name="Weselowski B.J."/>
        </authorList>
    </citation>
    <scope>NUCLEOTIDE SEQUENCE [LARGE SCALE GENOMIC DNA]</scope>
    <source>
        <strain evidence="1 2">W5</strain>
    </source>
</reference>
<name>A0A6I6XYT6_PSEPU</name>
<sequence>MQSSNAKDKADTMNAKLRKGGNKQTFTATEFETGTAFGNRWFNGIQGDPDASFSHIVLKLPESKIRQGAKFAIGDGEKASVSAYFGSSVFPYSGWAESGQMEIVQWDATSGLLKIYFTFLTAEGLEAEGSLDCTLLSLSKNETATNSVRASITPDLFSSLGDLVADDISLERSGDSSFLLIARQGKAPQLQGMRMTINPATNSIRAFFVIDNGLVNFLGGSSHFEWDEQASRLKGRLSGRKFSHLGREYTVDNAHISVTLGK</sequence>
<evidence type="ECO:0000313" key="1">
    <source>
        <dbReference type="EMBL" id="QHG64460.1"/>
    </source>
</evidence>
<dbReference type="EMBL" id="CP026115">
    <property type="protein sequence ID" value="QHG64460.1"/>
    <property type="molecule type" value="Genomic_DNA"/>
</dbReference>
<proteinExistence type="predicted"/>
<gene>
    <name evidence="1" type="ORF">C2H86_08570</name>
</gene>
<dbReference type="RefSeq" id="WP_159409840.1">
    <property type="nucleotide sequence ID" value="NZ_CP026115.2"/>
</dbReference>
<dbReference type="AlphaFoldDB" id="A0A6I6XYT6"/>
<organism evidence="1 2">
    <name type="scientific">Pseudomonas putida</name>
    <name type="common">Arthrobacter siderocapsulatus</name>
    <dbReference type="NCBI Taxonomy" id="303"/>
    <lineage>
        <taxon>Bacteria</taxon>
        <taxon>Pseudomonadati</taxon>
        <taxon>Pseudomonadota</taxon>
        <taxon>Gammaproteobacteria</taxon>
        <taxon>Pseudomonadales</taxon>
        <taxon>Pseudomonadaceae</taxon>
        <taxon>Pseudomonas</taxon>
    </lineage>
</organism>
<evidence type="ECO:0000313" key="2">
    <source>
        <dbReference type="Proteomes" id="UP000464480"/>
    </source>
</evidence>